<keyword evidence="9" id="KW-1185">Reference proteome</keyword>
<dbReference type="GO" id="GO:0000981">
    <property type="term" value="F:DNA-binding transcription factor activity, RNA polymerase II-specific"/>
    <property type="evidence" value="ECO:0007669"/>
    <property type="project" value="TreeGrafter"/>
</dbReference>
<feature type="compositionally biased region" description="Low complexity" evidence="6">
    <location>
        <begin position="364"/>
        <end position="376"/>
    </location>
</feature>
<evidence type="ECO:0000256" key="1">
    <source>
        <dbReference type="ARBA" id="ARBA00022723"/>
    </source>
</evidence>
<evidence type="ECO:0000256" key="4">
    <source>
        <dbReference type="ARBA" id="ARBA00022833"/>
    </source>
</evidence>
<evidence type="ECO:0000313" key="8">
    <source>
        <dbReference type="EMBL" id="PPQ69204.1"/>
    </source>
</evidence>
<dbReference type="GO" id="GO:0043565">
    <property type="term" value="F:sequence-specific DNA binding"/>
    <property type="evidence" value="ECO:0007669"/>
    <property type="project" value="TreeGrafter"/>
</dbReference>
<comment type="caution">
    <text evidence="8">The sequence shown here is derived from an EMBL/GenBank/DDBJ whole genome shotgun (WGS) entry which is preliminary data.</text>
</comment>
<reference evidence="8 9" key="1">
    <citation type="journal article" date="2018" name="Evol. Lett.">
        <title>Horizontal gene cluster transfer increased hallucinogenic mushroom diversity.</title>
        <authorList>
            <person name="Reynolds H.T."/>
            <person name="Vijayakumar V."/>
            <person name="Gluck-Thaler E."/>
            <person name="Korotkin H.B."/>
            <person name="Matheny P.B."/>
            <person name="Slot J.C."/>
        </authorList>
    </citation>
    <scope>NUCLEOTIDE SEQUENCE [LARGE SCALE GENOMIC DNA]</scope>
    <source>
        <strain evidence="8 9">SRW20</strain>
    </source>
</reference>
<accession>A0A409VSG0</accession>
<keyword evidence="2" id="KW-0677">Repeat</keyword>
<proteinExistence type="predicted"/>
<dbReference type="PANTHER" id="PTHR24408">
    <property type="entry name" value="ZINC FINGER PROTEIN"/>
    <property type="match status" value="1"/>
</dbReference>
<dbReference type="SUPFAM" id="SSF57667">
    <property type="entry name" value="beta-beta-alpha zinc fingers"/>
    <property type="match status" value="1"/>
</dbReference>
<dbReference type="GO" id="GO:0008270">
    <property type="term" value="F:zinc ion binding"/>
    <property type="evidence" value="ECO:0007669"/>
    <property type="project" value="UniProtKB-KW"/>
</dbReference>
<dbReference type="PANTHER" id="PTHR24408:SF20">
    <property type="entry name" value="ZINC FINGER PROTEIN PLAGL2"/>
    <property type="match status" value="1"/>
</dbReference>
<dbReference type="InterPro" id="IPR013087">
    <property type="entry name" value="Znf_C2H2_type"/>
</dbReference>
<name>A0A409VSG0_9AGAR</name>
<protein>
    <recommendedName>
        <fullName evidence="7">C2H2-type domain-containing protein</fullName>
    </recommendedName>
</protein>
<dbReference type="AlphaFoldDB" id="A0A409VSG0"/>
<dbReference type="FunFam" id="3.30.160.60:FF:000100">
    <property type="entry name" value="Zinc finger 45-like"/>
    <property type="match status" value="1"/>
</dbReference>
<dbReference type="EMBL" id="NHYE01005578">
    <property type="protein sequence ID" value="PPQ69204.1"/>
    <property type="molecule type" value="Genomic_DNA"/>
</dbReference>
<evidence type="ECO:0000256" key="5">
    <source>
        <dbReference type="PROSITE-ProRule" id="PRU00042"/>
    </source>
</evidence>
<sequence length="481" mass="51706">MQAQQFAAALPPDYYDALHPPLSDQYFPSDDASASNFSANSFSRGSTFTYPHQDYRYSLDRGELTSRLCAPGLVDSTFDATGLGFAGNASSAAAFVAPEDISVYQQQTWDWTGLQAGENAAYASAYPRQQEPDFFGSKGQATTESALRSPVAQLPTPAAMAVLLNPNGRSEGEPSPIGYSIPPGSALVASRPSATTTRPTRLVEPLGSSQECVPESLSREKKHACTMCHKRWALPFDRPSTLRKLFSCALRLQHLLVHTGEKAFVCDTCGRRFGVASNLNRHVKRCILKPVNTPSPPTKSTLESPSAATESPNTSAALSPVISTMSSQESNASNPPTSSVSRTVKRSRAPVHPTANSPVLTDHQTSTSASAKAKASNQKRRRRAPSPSQWVPGTLQNFNLLSEDSYRVPAVPLPPVRRNPPKEERDSWDENVGIAPYHPREWNGVLPGPGLGHGLGLGGKDVRNLGLGGRGGFMLGRVLVF</sequence>
<evidence type="ECO:0000313" key="9">
    <source>
        <dbReference type="Proteomes" id="UP000284706"/>
    </source>
</evidence>
<organism evidence="8 9">
    <name type="scientific">Gymnopilus dilepis</name>
    <dbReference type="NCBI Taxonomy" id="231916"/>
    <lineage>
        <taxon>Eukaryota</taxon>
        <taxon>Fungi</taxon>
        <taxon>Dikarya</taxon>
        <taxon>Basidiomycota</taxon>
        <taxon>Agaricomycotina</taxon>
        <taxon>Agaricomycetes</taxon>
        <taxon>Agaricomycetidae</taxon>
        <taxon>Agaricales</taxon>
        <taxon>Agaricineae</taxon>
        <taxon>Hymenogastraceae</taxon>
        <taxon>Gymnopilus</taxon>
    </lineage>
</organism>
<evidence type="ECO:0000256" key="3">
    <source>
        <dbReference type="ARBA" id="ARBA00022771"/>
    </source>
</evidence>
<feature type="region of interest" description="Disordered" evidence="6">
    <location>
        <begin position="289"/>
        <end position="393"/>
    </location>
</feature>
<dbReference type="PROSITE" id="PS50157">
    <property type="entry name" value="ZINC_FINGER_C2H2_2"/>
    <property type="match status" value="1"/>
</dbReference>
<keyword evidence="3 5" id="KW-0863">Zinc-finger</keyword>
<feature type="domain" description="C2H2-type" evidence="7">
    <location>
        <begin position="264"/>
        <end position="297"/>
    </location>
</feature>
<dbReference type="GO" id="GO:0005634">
    <property type="term" value="C:nucleus"/>
    <property type="evidence" value="ECO:0007669"/>
    <property type="project" value="TreeGrafter"/>
</dbReference>
<dbReference type="Proteomes" id="UP000284706">
    <property type="component" value="Unassembled WGS sequence"/>
</dbReference>
<evidence type="ECO:0000259" key="7">
    <source>
        <dbReference type="PROSITE" id="PS50157"/>
    </source>
</evidence>
<evidence type="ECO:0000256" key="6">
    <source>
        <dbReference type="SAM" id="MobiDB-lite"/>
    </source>
</evidence>
<keyword evidence="1" id="KW-0479">Metal-binding</keyword>
<dbReference type="InParanoid" id="A0A409VSG0"/>
<feature type="compositionally biased region" description="Polar residues" evidence="6">
    <location>
        <begin position="354"/>
        <end position="363"/>
    </location>
</feature>
<keyword evidence="4" id="KW-0862">Zinc</keyword>
<dbReference type="OrthoDB" id="654211at2759"/>
<dbReference type="Gene3D" id="3.30.160.60">
    <property type="entry name" value="Classic Zinc Finger"/>
    <property type="match status" value="1"/>
</dbReference>
<gene>
    <name evidence="8" type="ORF">CVT26_003644</name>
</gene>
<evidence type="ECO:0000256" key="2">
    <source>
        <dbReference type="ARBA" id="ARBA00022737"/>
    </source>
</evidence>
<dbReference type="STRING" id="231916.A0A409VSG0"/>
<dbReference type="InterPro" id="IPR036236">
    <property type="entry name" value="Znf_C2H2_sf"/>
</dbReference>
<feature type="compositionally biased region" description="Polar residues" evidence="6">
    <location>
        <begin position="298"/>
        <end position="336"/>
    </location>
</feature>